<evidence type="ECO:0000313" key="1">
    <source>
        <dbReference type="EMBL" id="KAI8007485.1"/>
    </source>
</evidence>
<dbReference type="Proteomes" id="UP001060215">
    <property type="component" value="Chromosome 7"/>
</dbReference>
<accession>A0ACC0H4D9</accession>
<sequence length="44" mass="5141">MLSFAGKKKKKKKPRLPLNAAEMQWKMSQDLVAENYMMPRPCCL</sequence>
<organism evidence="1 2">
    <name type="scientific">Camellia lanceoleosa</name>
    <dbReference type="NCBI Taxonomy" id="1840588"/>
    <lineage>
        <taxon>Eukaryota</taxon>
        <taxon>Viridiplantae</taxon>
        <taxon>Streptophyta</taxon>
        <taxon>Embryophyta</taxon>
        <taxon>Tracheophyta</taxon>
        <taxon>Spermatophyta</taxon>
        <taxon>Magnoliopsida</taxon>
        <taxon>eudicotyledons</taxon>
        <taxon>Gunneridae</taxon>
        <taxon>Pentapetalae</taxon>
        <taxon>asterids</taxon>
        <taxon>Ericales</taxon>
        <taxon>Theaceae</taxon>
        <taxon>Camellia</taxon>
    </lineage>
</organism>
<evidence type="ECO:0000313" key="2">
    <source>
        <dbReference type="Proteomes" id="UP001060215"/>
    </source>
</evidence>
<dbReference type="EMBL" id="CM045764">
    <property type="protein sequence ID" value="KAI8007485.1"/>
    <property type="molecule type" value="Genomic_DNA"/>
</dbReference>
<reference evidence="1 2" key="1">
    <citation type="journal article" date="2022" name="Plant J.">
        <title>Chromosome-level genome of Camellia lanceoleosa provides a valuable resource for understanding genome evolution and self-incompatibility.</title>
        <authorList>
            <person name="Gong W."/>
            <person name="Xiao S."/>
            <person name="Wang L."/>
            <person name="Liao Z."/>
            <person name="Chang Y."/>
            <person name="Mo W."/>
            <person name="Hu G."/>
            <person name="Li W."/>
            <person name="Zhao G."/>
            <person name="Zhu H."/>
            <person name="Hu X."/>
            <person name="Ji K."/>
            <person name="Xiang X."/>
            <person name="Song Q."/>
            <person name="Yuan D."/>
            <person name="Jin S."/>
            <person name="Zhang L."/>
        </authorList>
    </citation>
    <scope>NUCLEOTIDE SEQUENCE [LARGE SCALE GENOMIC DNA]</scope>
    <source>
        <strain evidence="1">SQ_2022a</strain>
    </source>
</reference>
<gene>
    <name evidence="1" type="ORF">LOK49_LG07G02658</name>
</gene>
<name>A0ACC0H4D9_9ERIC</name>
<protein>
    <submittedName>
        <fullName evidence="1">Uncharacterized protein</fullName>
    </submittedName>
</protein>
<comment type="caution">
    <text evidence="1">The sequence shown here is derived from an EMBL/GenBank/DDBJ whole genome shotgun (WGS) entry which is preliminary data.</text>
</comment>
<proteinExistence type="predicted"/>
<keyword evidence="2" id="KW-1185">Reference proteome</keyword>